<organism evidence="1 2">
    <name type="scientific">Spiromyces aspiralis</name>
    <dbReference type="NCBI Taxonomy" id="68401"/>
    <lineage>
        <taxon>Eukaryota</taxon>
        <taxon>Fungi</taxon>
        <taxon>Fungi incertae sedis</taxon>
        <taxon>Zoopagomycota</taxon>
        <taxon>Kickxellomycotina</taxon>
        <taxon>Kickxellomycetes</taxon>
        <taxon>Kickxellales</taxon>
        <taxon>Kickxellaceae</taxon>
        <taxon>Spiromyces</taxon>
    </lineage>
</organism>
<comment type="caution">
    <text evidence="1">The sequence shown here is derived from an EMBL/GenBank/DDBJ whole genome shotgun (WGS) entry which is preliminary data.</text>
</comment>
<reference evidence="1" key="1">
    <citation type="submission" date="2022-06" db="EMBL/GenBank/DDBJ databases">
        <title>Phylogenomic reconstructions and comparative analyses of Kickxellomycotina fungi.</title>
        <authorList>
            <person name="Reynolds N.K."/>
            <person name="Stajich J.E."/>
            <person name="Barry K."/>
            <person name="Grigoriev I.V."/>
            <person name="Crous P."/>
            <person name="Smith M.E."/>
        </authorList>
    </citation>
    <scope>NUCLEOTIDE SEQUENCE</scope>
    <source>
        <strain evidence="1">RSA 2271</strain>
    </source>
</reference>
<name>A0ACC1HQH9_9FUNG</name>
<evidence type="ECO:0000313" key="1">
    <source>
        <dbReference type="EMBL" id="KAJ1678779.1"/>
    </source>
</evidence>
<evidence type="ECO:0000313" key="2">
    <source>
        <dbReference type="Proteomes" id="UP001145114"/>
    </source>
</evidence>
<feature type="non-terminal residue" evidence="1">
    <location>
        <position position="185"/>
    </location>
</feature>
<dbReference type="Proteomes" id="UP001145114">
    <property type="component" value="Unassembled WGS sequence"/>
</dbReference>
<sequence>MIPLTRNTLLAVGIVFHLVYLCSIFDIYFRSPLIHGMTPVSVDEPPPAKRLALFVADGLRADKIFEPHTNPADPALRTLAPYLMDIVHSRGSWGVSHTRVPTESRPGHVAVIAGFYEDVSAVTKGWKMNPVEFDSIFNQSRHTWSFGSPDILPMFAHGASDPDKVDTFMYPHEFEEFHGDAYHLD</sequence>
<protein>
    <submittedName>
        <fullName evidence="1">Glycosyl phosphatidyl inositol anchor synthesis</fullName>
    </submittedName>
</protein>
<proteinExistence type="predicted"/>
<dbReference type="EMBL" id="JAMZIH010000862">
    <property type="protein sequence ID" value="KAJ1678779.1"/>
    <property type="molecule type" value="Genomic_DNA"/>
</dbReference>
<gene>
    <name evidence="1" type="primary">MCD4_1</name>
    <name evidence="1" type="ORF">EV182_003371</name>
</gene>
<accession>A0ACC1HQH9</accession>
<keyword evidence="2" id="KW-1185">Reference proteome</keyword>